<dbReference type="InterPro" id="IPR002420">
    <property type="entry name" value="PI3K-type_C2_dom"/>
</dbReference>
<dbReference type="Proteomes" id="UP000027361">
    <property type="component" value="Unassembled WGS sequence"/>
</dbReference>
<dbReference type="InterPro" id="IPR015433">
    <property type="entry name" value="PI3/4_kinase"/>
</dbReference>
<dbReference type="Pfam" id="PF00792">
    <property type="entry name" value="PI3K_C2"/>
    <property type="match status" value="1"/>
</dbReference>
<feature type="domain" description="PI3K/PI4K catalytic" evidence="9">
    <location>
        <begin position="612"/>
        <end position="897"/>
    </location>
</feature>
<feature type="region of interest" description="Disordered" evidence="8">
    <location>
        <begin position="452"/>
        <end position="479"/>
    </location>
</feature>
<protein>
    <recommendedName>
        <fullName evidence="7">Phosphatidylinositol 3-kinase VPS34</fullName>
        <ecNumber evidence="7">2.7.1.137</ecNumber>
    </recommendedName>
</protein>
<dbReference type="HOGENOM" id="CLU_004869_0_0_1"/>
<dbReference type="InterPro" id="IPR042236">
    <property type="entry name" value="PI3K_accessory_sf"/>
</dbReference>
<dbReference type="PANTHER" id="PTHR10048:SF7">
    <property type="entry name" value="PHOSPHATIDYLINOSITOL 3-KINASE CATALYTIC SUBUNIT TYPE 3"/>
    <property type="match status" value="1"/>
</dbReference>
<dbReference type="CDD" id="cd00870">
    <property type="entry name" value="PI3Ka_III"/>
    <property type="match status" value="1"/>
</dbReference>
<comment type="caution">
    <text evidence="12">The sequence shown here is derived from an EMBL/GenBank/DDBJ whole genome shotgun (WGS) entry which is preliminary data.</text>
</comment>
<dbReference type="InterPro" id="IPR000403">
    <property type="entry name" value="PI3/4_kinase_cat_dom"/>
</dbReference>
<dbReference type="PROSITE" id="PS50290">
    <property type="entry name" value="PI3_4_KINASE_3"/>
    <property type="match status" value="1"/>
</dbReference>
<dbReference type="CDD" id="cd00896">
    <property type="entry name" value="PI3Kc_III"/>
    <property type="match status" value="1"/>
</dbReference>
<dbReference type="PROSITE" id="PS51547">
    <property type="entry name" value="C2_PI3K"/>
    <property type="match status" value="1"/>
</dbReference>
<dbReference type="EC" id="2.7.1.137" evidence="7"/>
<sequence length="911" mass="102879">MTDDKDVYSFYKCADIHLPLRIRISSLVGKLSKHSRTELLEHPEYRFWGSQTTDYPDLYVRFRLYSDNKPLTPFYRTAYKQFHKGWNWNEWITFPWSLSELPLNAQISFTIYDTAGPNKSNVVGGTTFRLFGKRGTLRKAQHRLFVWKGQEGDGSAESSTPSKIGSVQDEMGRLEKLIKKHKRGDLPAVEWMDKLANRRAEQIYQADLEASPNIFLYIEMPQFELPLVFCEPDPKPITLPPLHTYATGTSAVATQARPSAVQGGAGARVGGSSAISGIDSSLFTIADAEIARESPIEAKHRRMARQHRSGPLDRELKPNASVRDQLNEILAYPPTRILAEDEMNLVWSFRFYLTRDPKGLTKFLKSVSWSDPAEAKQATDVLVPMWSEPAVDDALELLGPTFKDARVRAYAVSLLERADDSELILYLLQLVQAIKFDHLALMSASLREDRVPGVLQREQPREGDNAERPQRPPPSLRASSTASIFGEHRLADFLIRRGIRNAELGNNFYWYLLVECDDKVQGKLFSQVKSKFFDRLSDTPGGIARRESLERQTRMVTTLSRWAVELRFSKDARPRKIEKLRALISDPKSGLAEFQPPLTLPLDAKVSIARTVAEKSTVFKSSQLPLLLHFVPSGSEDNDDGESGVAASSNGTAYPVIFKNGDDLRQDQLVIQLFTLMDRLLRNENLDLRITPYKVLATAPEDGMVQFVQSQSIASIAAQYQGSVLNYLREHHPDPNSADTLGVKAEVLDTFVRSCAGYCVITYLLEVGDRHLDNLLVAPDGHFFHVDFGYILGRDPKPYPPPVKVCREMVECMGGANSPHYHRFKSLCFTAFTSLRKSANLILNLIALMVDANVRDIQREPDRAVQRVQEKFCLALNDGEAIKHLDRLLSESSYITTVMDKMHDWAQMLRA</sequence>
<dbReference type="Gene3D" id="3.30.1010.10">
    <property type="entry name" value="Phosphatidylinositol 3-kinase Catalytic Subunit, Chain A, domain 4"/>
    <property type="match status" value="1"/>
</dbReference>
<dbReference type="GO" id="GO:0016303">
    <property type="term" value="F:1-phosphatidylinositol-3-kinase activity"/>
    <property type="evidence" value="ECO:0007669"/>
    <property type="project" value="UniProtKB-UniRule"/>
</dbReference>
<comment type="similarity">
    <text evidence="1">Belongs to the PI3/PI4-kinase family. Type III PI4K subfamily.</text>
</comment>
<evidence type="ECO:0000256" key="2">
    <source>
        <dbReference type="ARBA" id="ARBA00022679"/>
    </source>
</evidence>
<dbReference type="InParanoid" id="A0A066WNC1"/>
<keyword evidence="13" id="KW-1185">Reference proteome</keyword>
<feature type="domain" description="PIK helical" evidence="10">
    <location>
        <begin position="313"/>
        <end position="535"/>
    </location>
</feature>
<dbReference type="InterPro" id="IPR057756">
    <property type="entry name" value="PI3-kinase_type3/VPS34_cat"/>
</dbReference>
<dbReference type="SMART" id="SM00146">
    <property type="entry name" value="PI3Kc"/>
    <property type="match status" value="1"/>
</dbReference>
<dbReference type="InterPro" id="IPR011009">
    <property type="entry name" value="Kinase-like_dom_sf"/>
</dbReference>
<dbReference type="GO" id="GO:0048015">
    <property type="term" value="P:phosphatidylinositol-mediated signaling"/>
    <property type="evidence" value="ECO:0007669"/>
    <property type="project" value="TreeGrafter"/>
</dbReference>
<dbReference type="InterPro" id="IPR018936">
    <property type="entry name" value="PI3/4_kinase_CS"/>
</dbReference>
<dbReference type="InterPro" id="IPR016024">
    <property type="entry name" value="ARM-type_fold"/>
</dbReference>
<dbReference type="SMART" id="SM00145">
    <property type="entry name" value="PI3Ka"/>
    <property type="match status" value="1"/>
</dbReference>
<dbReference type="EMBL" id="JMSN01000010">
    <property type="protein sequence ID" value="KDN52489.1"/>
    <property type="molecule type" value="Genomic_DNA"/>
</dbReference>
<dbReference type="PROSITE" id="PS51545">
    <property type="entry name" value="PIK_HELICAL"/>
    <property type="match status" value="1"/>
</dbReference>
<dbReference type="GO" id="GO:0034271">
    <property type="term" value="C:phosphatidylinositol 3-kinase complex, class III, type I"/>
    <property type="evidence" value="ECO:0007669"/>
    <property type="project" value="TreeGrafter"/>
</dbReference>
<keyword evidence="5 7" id="KW-0067">ATP-binding</keyword>
<dbReference type="Gene3D" id="1.10.1070.11">
    <property type="entry name" value="Phosphatidylinositol 3-/4-kinase, catalytic domain"/>
    <property type="match status" value="1"/>
</dbReference>
<evidence type="ECO:0000256" key="1">
    <source>
        <dbReference type="ARBA" id="ARBA00006209"/>
    </source>
</evidence>
<dbReference type="InterPro" id="IPR036940">
    <property type="entry name" value="PI3/4_kinase_cat_sf"/>
</dbReference>
<dbReference type="GO" id="GO:0005768">
    <property type="term" value="C:endosome"/>
    <property type="evidence" value="ECO:0007669"/>
    <property type="project" value="TreeGrafter"/>
</dbReference>
<evidence type="ECO:0000256" key="4">
    <source>
        <dbReference type="ARBA" id="ARBA00022777"/>
    </source>
</evidence>
<dbReference type="SUPFAM" id="SSF49562">
    <property type="entry name" value="C2 domain (Calcium/lipid-binding domain, CaLB)"/>
    <property type="match status" value="1"/>
</dbReference>
<proteinExistence type="inferred from homology"/>
<dbReference type="PROSITE" id="PS00915">
    <property type="entry name" value="PI3_4_KINASE_1"/>
    <property type="match status" value="1"/>
</dbReference>
<dbReference type="Gene3D" id="1.25.40.70">
    <property type="entry name" value="Phosphatidylinositol 3-kinase, accessory domain (PIK)"/>
    <property type="match status" value="1"/>
</dbReference>
<evidence type="ECO:0000256" key="5">
    <source>
        <dbReference type="ARBA" id="ARBA00022840"/>
    </source>
</evidence>
<dbReference type="FunFam" id="1.10.1070.11:FF:000002">
    <property type="entry name" value="Phosphatidylinositol 3-kinase catalytic subunit type 3"/>
    <property type="match status" value="1"/>
</dbReference>
<evidence type="ECO:0000256" key="3">
    <source>
        <dbReference type="ARBA" id="ARBA00022741"/>
    </source>
</evidence>
<comment type="catalytic activity">
    <reaction evidence="6">
        <text>a 1,2-diacyl-sn-glycero-3-phospho-(1D-myo-inositol) + ATP = a 1,2-diacyl-sn-glycero-3-phospho-(1D-myo-inositol-3-phosphate) + ADP + H(+)</text>
        <dbReference type="Rhea" id="RHEA:12709"/>
        <dbReference type="ChEBI" id="CHEBI:15378"/>
        <dbReference type="ChEBI" id="CHEBI:30616"/>
        <dbReference type="ChEBI" id="CHEBI:57880"/>
        <dbReference type="ChEBI" id="CHEBI:58088"/>
        <dbReference type="ChEBI" id="CHEBI:456216"/>
        <dbReference type="EC" id="2.7.1.137"/>
    </reaction>
    <physiologicalReaction direction="left-to-right" evidence="6">
        <dbReference type="Rhea" id="RHEA:12710"/>
    </physiologicalReaction>
</comment>
<dbReference type="GO" id="GO:0006897">
    <property type="term" value="P:endocytosis"/>
    <property type="evidence" value="ECO:0007669"/>
    <property type="project" value="TreeGrafter"/>
</dbReference>
<dbReference type="GO" id="GO:0000045">
    <property type="term" value="P:autophagosome assembly"/>
    <property type="evidence" value="ECO:0007669"/>
    <property type="project" value="TreeGrafter"/>
</dbReference>
<organism evidence="12 13">
    <name type="scientific">Tilletiaria anomala (strain ATCC 24038 / CBS 436.72 / UBC 951)</name>
    <dbReference type="NCBI Taxonomy" id="1037660"/>
    <lineage>
        <taxon>Eukaryota</taxon>
        <taxon>Fungi</taxon>
        <taxon>Dikarya</taxon>
        <taxon>Basidiomycota</taxon>
        <taxon>Ustilaginomycotina</taxon>
        <taxon>Exobasidiomycetes</taxon>
        <taxon>Georgefischeriales</taxon>
        <taxon>Tilletiariaceae</taxon>
        <taxon>Tilletiaria</taxon>
    </lineage>
</organism>
<accession>A0A066WNC1</accession>
<dbReference type="OrthoDB" id="67688at2759"/>
<evidence type="ECO:0000256" key="6">
    <source>
        <dbReference type="ARBA" id="ARBA00023985"/>
    </source>
</evidence>
<dbReference type="FunFam" id="3.30.1010.10:FF:000002">
    <property type="entry name" value="Phosphatidylinositol 3-kinase catalytic subunit type 3"/>
    <property type="match status" value="1"/>
</dbReference>
<dbReference type="RefSeq" id="XP_013245328.1">
    <property type="nucleotide sequence ID" value="XM_013389874.1"/>
</dbReference>
<evidence type="ECO:0000256" key="8">
    <source>
        <dbReference type="SAM" id="MobiDB-lite"/>
    </source>
</evidence>
<evidence type="ECO:0000313" key="13">
    <source>
        <dbReference type="Proteomes" id="UP000027361"/>
    </source>
</evidence>
<dbReference type="STRING" id="1037660.A0A066WNC1"/>
<dbReference type="SMART" id="SM00142">
    <property type="entry name" value="PI3K_C2"/>
    <property type="match status" value="1"/>
</dbReference>
<dbReference type="SUPFAM" id="SSF48371">
    <property type="entry name" value="ARM repeat"/>
    <property type="match status" value="1"/>
</dbReference>
<dbReference type="AlphaFoldDB" id="A0A066WNC1"/>
<dbReference type="Gene3D" id="2.60.40.150">
    <property type="entry name" value="C2 domain"/>
    <property type="match status" value="1"/>
</dbReference>
<dbReference type="FunCoup" id="A0A066WNC1">
    <property type="interactions" value="472"/>
</dbReference>
<dbReference type="Pfam" id="PF00613">
    <property type="entry name" value="PI3Ka"/>
    <property type="match status" value="1"/>
</dbReference>
<dbReference type="PANTHER" id="PTHR10048">
    <property type="entry name" value="PHOSPHATIDYLINOSITOL KINASE"/>
    <property type="match status" value="1"/>
</dbReference>
<dbReference type="OMA" id="LHKFAQY"/>
<dbReference type="SUPFAM" id="SSF56112">
    <property type="entry name" value="Protein kinase-like (PK-like)"/>
    <property type="match status" value="1"/>
</dbReference>
<dbReference type="InterPro" id="IPR008290">
    <property type="entry name" value="PI3K_Vps34"/>
</dbReference>
<name>A0A066WNC1_TILAU</name>
<dbReference type="InterPro" id="IPR035892">
    <property type="entry name" value="C2_domain_sf"/>
</dbReference>
<evidence type="ECO:0000259" key="9">
    <source>
        <dbReference type="PROSITE" id="PS50290"/>
    </source>
</evidence>
<dbReference type="GO" id="GO:0005524">
    <property type="term" value="F:ATP binding"/>
    <property type="evidence" value="ECO:0007669"/>
    <property type="project" value="UniProtKB-UniRule"/>
</dbReference>
<feature type="domain" description="C2 PI3K-type" evidence="11">
    <location>
        <begin position="16"/>
        <end position="187"/>
    </location>
</feature>
<keyword evidence="2 7" id="KW-0808">Transferase</keyword>
<dbReference type="GO" id="GO:0000407">
    <property type="term" value="C:phagophore assembly site"/>
    <property type="evidence" value="ECO:0007669"/>
    <property type="project" value="TreeGrafter"/>
</dbReference>
<dbReference type="InterPro" id="IPR001263">
    <property type="entry name" value="PI3K_accessory_dom"/>
</dbReference>
<gene>
    <name evidence="12" type="ORF">K437DRAFT_232398</name>
</gene>
<dbReference type="CDD" id="cd08397">
    <property type="entry name" value="C2_PI3K_class_III"/>
    <property type="match status" value="1"/>
</dbReference>
<dbReference type="PROSITE" id="PS00916">
    <property type="entry name" value="PI3_4_KINASE_2"/>
    <property type="match status" value="1"/>
</dbReference>
<keyword evidence="4 7" id="KW-0418">Kinase</keyword>
<evidence type="ECO:0000256" key="7">
    <source>
        <dbReference type="PIRNR" id="PIRNR000587"/>
    </source>
</evidence>
<evidence type="ECO:0000259" key="11">
    <source>
        <dbReference type="PROSITE" id="PS51547"/>
    </source>
</evidence>
<dbReference type="GO" id="GO:0034272">
    <property type="term" value="C:phosphatidylinositol 3-kinase complex, class III, type II"/>
    <property type="evidence" value="ECO:0007669"/>
    <property type="project" value="TreeGrafter"/>
</dbReference>
<feature type="compositionally biased region" description="Basic and acidic residues" evidence="8">
    <location>
        <begin position="458"/>
        <end position="470"/>
    </location>
</feature>
<reference evidence="12 13" key="1">
    <citation type="submission" date="2014-05" db="EMBL/GenBank/DDBJ databases">
        <title>Draft genome sequence of a rare smut relative, Tilletiaria anomala UBC 951.</title>
        <authorList>
            <consortium name="DOE Joint Genome Institute"/>
            <person name="Toome M."/>
            <person name="Kuo A."/>
            <person name="Henrissat B."/>
            <person name="Lipzen A."/>
            <person name="Tritt A."/>
            <person name="Yoshinaga Y."/>
            <person name="Zane M."/>
            <person name="Barry K."/>
            <person name="Grigoriev I.V."/>
            <person name="Spatafora J.W."/>
            <person name="Aimea M.C."/>
        </authorList>
    </citation>
    <scope>NUCLEOTIDE SEQUENCE [LARGE SCALE GENOMIC DNA]</scope>
    <source>
        <strain evidence="12 13">UBC 951</strain>
    </source>
</reference>
<dbReference type="GeneID" id="25262813"/>
<keyword evidence="3 7" id="KW-0547">Nucleotide-binding</keyword>
<dbReference type="GO" id="GO:0005777">
    <property type="term" value="C:peroxisome"/>
    <property type="evidence" value="ECO:0007669"/>
    <property type="project" value="TreeGrafter"/>
</dbReference>
<evidence type="ECO:0000259" key="10">
    <source>
        <dbReference type="PROSITE" id="PS51545"/>
    </source>
</evidence>
<dbReference type="PIRSF" id="PIRSF000587">
    <property type="entry name" value="PI3K_Vps34"/>
    <property type="match status" value="1"/>
</dbReference>
<evidence type="ECO:0000313" key="12">
    <source>
        <dbReference type="EMBL" id="KDN52489.1"/>
    </source>
</evidence>
<dbReference type="Pfam" id="PF00454">
    <property type="entry name" value="PI3_PI4_kinase"/>
    <property type="match status" value="1"/>
</dbReference>